<dbReference type="Proteomes" id="UP001055955">
    <property type="component" value="Chromosome"/>
</dbReference>
<name>A0ABY5DK93_9GAMM</name>
<accession>A0ABY5DK93</accession>
<keyword evidence="1" id="KW-1133">Transmembrane helix</keyword>
<evidence type="ECO:0000313" key="2">
    <source>
        <dbReference type="EMBL" id="UTC24235.1"/>
    </source>
</evidence>
<reference evidence="2 3" key="1">
    <citation type="journal article" date="2022" name="Nat. Microbiol.">
        <title>The microbiome of a bacterivorous marine choanoflagellate contains a resource-demanding obligate bacterial associate.</title>
        <authorList>
            <person name="Needham D.M."/>
            <person name="Poirier C."/>
            <person name="Bachy C."/>
            <person name="George E.E."/>
            <person name="Wilken S."/>
            <person name="Yung C.C.M."/>
            <person name="Limardo A.J."/>
            <person name="Morando M."/>
            <person name="Sudek L."/>
            <person name="Malmstrom R.R."/>
            <person name="Keeling P.J."/>
            <person name="Santoro A.E."/>
            <person name="Worden A.Z."/>
        </authorList>
    </citation>
    <scope>NUCLEOTIDE SEQUENCE [LARGE SCALE GENOMIC DNA]</scope>
    <source>
        <strain evidence="2 3">Comchoano-1</strain>
    </source>
</reference>
<keyword evidence="1" id="KW-0472">Membrane</keyword>
<feature type="transmembrane region" description="Helical" evidence="1">
    <location>
        <begin position="12"/>
        <end position="36"/>
    </location>
</feature>
<evidence type="ECO:0000256" key="1">
    <source>
        <dbReference type="SAM" id="Phobius"/>
    </source>
</evidence>
<keyword evidence="1" id="KW-0812">Transmembrane</keyword>
<keyword evidence="3" id="KW-1185">Reference proteome</keyword>
<organism evidence="2 3">
    <name type="scientific">Candidatus Comchoanobacter bicostacola</name>
    <dbReference type="NCBI Taxonomy" id="2919598"/>
    <lineage>
        <taxon>Bacteria</taxon>
        <taxon>Pseudomonadati</taxon>
        <taxon>Pseudomonadota</taxon>
        <taxon>Gammaproteobacteria</taxon>
        <taxon>Candidatus Comchoanobacterales</taxon>
        <taxon>Candidatus Comchoanobacteraceae</taxon>
        <taxon>Candidatus Comchoanobacter</taxon>
    </lineage>
</organism>
<protein>
    <submittedName>
        <fullName evidence="2">Uncharacterized protein</fullName>
    </submittedName>
</protein>
<gene>
    <name evidence="2" type="ORF">MMH89_03230</name>
</gene>
<sequence>MDHKINTLGFALALAGTWGMTVVIVGLLGHFTGYGVSFMESVDALYPGSGTGPKGILIALIFAIIHGAISGWLIAKIHNTVSD</sequence>
<feature type="transmembrane region" description="Helical" evidence="1">
    <location>
        <begin position="56"/>
        <end position="75"/>
    </location>
</feature>
<evidence type="ECO:0000313" key="3">
    <source>
        <dbReference type="Proteomes" id="UP001055955"/>
    </source>
</evidence>
<dbReference type="RefSeq" id="WP_258568020.1">
    <property type="nucleotide sequence ID" value="NZ_CP092900.1"/>
</dbReference>
<dbReference type="EMBL" id="CP092900">
    <property type="protein sequence ID" value="UTC24235.1"/>
    <property type="molecule type" value="Genomic_DNA"/>
</dbReference>
<proteinExistence type="predicted"/>